<dbReference type="AlphaFoldDB" id="A0AAX4ICE0"/>
<dbReference type="Proteomes" id="UP001322277">
    <property type="component" value="Chromosome 3"/>
</dbReference>
<evidence type="ECO:0000313" key="4">
    <source>
        <dbReference type="EMBL" id="WQF80715.1"/>
    </source>
</evidence>
<dbReference type="RefSeq" id="XP_062777939.1">
    <property type="nucleotide sequence ID" value="XM_062921888.1"/>
</dbReference>
<sequence>MMRRVLALIIVFVARTLARAVPDVAIIDAVVSSPPSQKIPFKASNGFDVVLNIAAGVRLTDDIHSLPWSIAKHIKVVKGGEHIELCAVRATQRDSGVGSPRRDDCQALFDYVKTNSALIYFEHPDSDLNRWAEIVWVGSCAFRARTYTRDVVISMGDIANFLDRSLSRPAWTIASRISAAGEADCAVWSSPSGSAPSFWRLQQRGPLLDGIPNNGTLPGNFTSGNDTAQPVRIREAKSEKPLIVKSFAQIPNNASAYVFDGTVHEASDEFEPVNSTVSKRYDMYLGGNPEGPFCTPVWLSSDWHEANTPLKSDCQQLLGFCKQNTAKVVFKERDLNFWAKFAAHESCGLSFMTSKEKVVITNRDMAGFLERAINYEPCTYMEIGVRAKMGVHCGYSNEKQYQGEFRLFYRDPSLPKGDIEQRNTDLLISDPTTDEIERVDIDLHTAPVDSSIEKRALNENELLDASHEDDPESMAPSDEGRFVDS</sequence>
<name>A0AAX4ICE0_9PEZI</name>
<reference evidence="5" key="1">
    <citation type="journal article" date="2023" name="bioRxiv">
        <title>Complete genome of the Medicago anthracnose fungus, Colletotrichum destructivum, reveals a mini-chromosome-like region within a core chromosome.</title>
        <authorList>
            <person name="Lapalu N."/>
            <person name="Simon A."/>
            <person name="Lu A."/>
            <person name="Plaumann P.-L."/>
            <person name="Amselem J."/>
            <person name="Pigne S."/>
            <person name="Auger A."/>
            <person name="Koch C."/>
            <person name="Dallery J.-F."/>
            <person name="O'Connell R.J."/>
        </authorList>
    </citation>
    <scope>NUCLEOTIDE SEQUENCE [LARGE SCALE GENOMIC DNA]</scope>
    <source>
        <strain evidence="5">CBS 520.97</strain>
    </source>
</reference>
<keyword evidence="5" id="KW-1185">Reference proteome</keyword>
<feature type="chain" id="PRO_5043343377" evidence="2">
    <location>
        <begin position="21"/>
        <end position="485"/>
    </location>
</feature>
<dbReference type="EMBL" id="CP137307">
    <property type="protein sequence ID" value="WQF80715.1"/>
    <property type="molecule type" value="Genomic_DNA"/>
</dbReference>
<proteinExistence type="predicted"/>
<evidence type="ECO:0000259" key="3">
    <source>
        <dbReference type="Pfam" id="PF14856"/>
    </source>
</evidence>
<feature type="signal peptide" evidence="2">
    <location>
        <begin position="1"/>
        <end position="20"/>
    </location>
</feature>
<feature type="domain" description="Ecp2 effector protein-like" evidence="3">
    <location>
        <begin position="86"/>
        <end position="185"/>
    </location>
</feature>
<evidence type="ECO:0000256" key="2">
    <source>
        <dbReference type="SAM" id="SignalP"/>
    </source>
</evidence>
<gene>
    <name evidence="4" type="ORF">CDEST_05729</name>
</gene>
<evidence type="ECO:0000256" key="1">
    <source>
        <dbReference type="SAM" id="MobiDB-lite"/>
    </source>
</evidence>
<evidence type="ECO:0000313" key="5">
    <source>
        <dbReference type="Proteomes" id="UP001322277"/>
    </source>
</evidence>
<feature type="compositionally biased region" description="Basic and acidic residues" evidence="1">
    <location>
        <begin position="454"/>
        <end position="468"/>
    </location>
</feature>
<protein>
    <submittedName>
        <fullName evidence="4">Ecp2 effector protein</fullName>
    </submittedName>
</protein>
<keyword evidence="2" id="KW-0732">Signal</keyword>
<accession>A0AAX4ICE0</accession>
<dbReference type="GeneID" id="87942232"/>
<dbReference type="InterPro" id="IPR029226">
    <property type="entry name" value="Ecp2-like"/>
</dbReference>
<organism evidence="4 5">
    <name type="scientific">Colletotrichum destructivum</name>
    <dbReference type="NCBI Taxonomy" id="34406"/>
    <lineage>
        <taxon>Eukaryota</taxon>
        <taxon>Fungi</taxon>
        <taxon>Dikarya</taxon>
        <taxon>Ascomycota</taxon>
        <taxon>Pezizomycotina</taxon>
        <taxon>Sordariomycetes</taxon>
        <taxon>Hypocreomycetidae</taxon>
        <taxon>Glomerellales</taxon>
        <taxon>Glomerellaceae</taxon>
        <taxon>Colletotrichum</taxon>
        <taxon>Colletotrichum destructivum species complex</taxon>
    </lineage>
</organism>
<dbReference type="KEGG" id="cdet:87942232"/>
<feature type="region of interest" description="Disordered" evidence="1">
    <location>
        <begin position="454"/>
        <end position="485"/>
    </location>
</feature>
<dbReference type="Pfam" id="PF14856">
    <property type="entry name" value="Hce2"/>
    <property type="match status" value="1"/>
</dbReference>